<dbReference type="AlphaFoldDB" id="A0A4R9K8X2"/>
<evidence type="ECO:0000256" key="5">
    <source>
        <dbReference type="ARBA" id="ARBA00016603"/>
    </source>
</evidence>
<evidence type="ECO:0000256" key="1">
    <source>
        <dbReference type="ARBA" id="ARBA00002842"/>
    </source>
</evidence>
<dbReference type="PANTHER" id="PTHR22912">
    <property type="entry name" value="DISULFIDE OXIDOREDUCTASE"/>
    <property type="match status" value="1"/>
</dbReference>
<dbReference type="InterPro" id="IPR016156">
    <property type="entry name" value="FAD/NAD-linked_Rdtase_dimer_sf"/>
</dbReference>
<evidence type="ECO:0000259" key="14">
    <source>
        <dbReference type="Pfam" id="PF02852"/>
    </source>
</evidence>
<evidence type="ECO:0000256" key="8">
    <source>
        <dbReference type="ARBA" id="ARBA00022827"/>
    </source>
</evidence>
<keyword evidence="13" id="KW-0547">Nucleotide-binding</keyword>
<keyword evidence="10 16" id="KW-0560">Oxidoreductase</keyword>
<dbReference type="InterPro" id="IPR036188">
    <property type="entry name" value="FAD/NAD-bd_sf"/>
</dbReference>
<dbReference type="InterPro" id="IPR001100">
    <property type="entry name" value="Pyr_nuc-diS_OxRdtase"/>
</dbReference>
<dbReference type="Proteomes" id="UP000297693">
    <property type="component" value="Unassembled WGS sequence"/>
</dbReference>
<feature type="domain" description="Pyridine nucleotide-disulphide oxidoreductase dimerisation" evidence="14">
    <location>
        <begin position="351"/>
        <end position="458"/>
    </location>
</feature>
<evidence type="ECO:0000256" key="10">
    <source>
        <dbReference type="ARBA" id="ARBA00023002"/>
    </source>
</evidence>
<evidence type="ECO:0000256" key="12">
    <source>
        <dbReference type="ARBA" id="ARBA00031183"/>
    </source>
</evidence>
<dbReference type="SUPFAM" id="SSF51905">
    <property type="entry name" value="FAD/NAD(P)-binding domain"/>
    <property type="match status" value="1"/>
</dbReference>
<feature type="domain" description="FAD/NAD(P)-binding" evidence="15">
    <location>
        <begin position="6"/>
        <end position="330"/>
    </location>
</feature>
<keyword evidence="11 13" id="KW-0520">NAD</keyword>
<evidence type="ECO:0000256" key="7">
    <source>
        <dbReference type="ARBA" id="ARBA00022630"/>
    </source>
</evidence>
<dbReference type="PRINTS" id="PR00368">
    <property type="entry name" value="FADPNR"/>
</dbReference>
<dbReference type="GO" id="GO:0003957">
    <property type="term" value="F:NAD(P)+ transhydrogenase (Si-specific) activity"/>
    <property type="evidence" value="ECO:0007669"/>
    <property type="project" value="UniProtKB-EC"/>
</dbReference>
<comment type="function">
    <text evidence="1">Conversion of NADPH, generated by peripheral catabolic pathways, to NADH, which can enter the respiratory chain for energy generation.</text>
</comment>
<dbReference type="GO" id="GO:0050660">
    <property type="term" value="F:flavin adenine dinucleotide binding"/>
    <property type="evidence" value="ECO:0007669"/>
    <property type="project" value="TreeGrafter"/>
</dbReference>
<evidence type="ECO:0000313" key="17">
    <source>
        <dbReference type="Proteomes" id="UP000297693"/>
    </source>
</evidence>
<gene>
    <name evidence="16" type="ORF">EHQ58_04895</name>
</gene>
<dbReference type="Gene3D" id="3.30.390.30">
    <property type="match status" value="1"/>
</dbReference>
<protein>
    <recommendedName>
        <fullName evidence="5">Soluble pyridine nucleotide transhydrogenase</fullName>
        <ecNumber evidence="4">1.6.1.1</ecNumber>
    </recommendedName>
    <alternativeName>
        <fullName evidence="12">NAD(P)(+) transhydrogenase [B-specific]</fullName>
    </alternativeName>
</protein>
<feature type="binding site" evidence="13">
    <location>
        <position position="53"/>
    </location>
    <ligand>
        <name>FAD</name>
        <dbReference type="ChEBI" id="CHEBI:57692"/>
    </ligand>
</feature>
<proteinExistence type="inferred from homology"/>
<dbReference type="OrthoDB" id="9807946at2"/>
<organism evidence="16 17">
    <name type="scientific">Leptospira ognonensis</name>
    <dbReference type="NCBI Taxonomy" id="2484945"/>
    <lineage>
        <taxon>Bacteria</taxon>
        <taxon>Pseudomonadati</taxon>
        <taxon>Spirochaetota</taxon>
        <taxon>Spirochaetia</taxon>
        <taxon>Leptospirales</taxon>
        <taxon>Leptospiraceae</taxon>
        <taxon>Leptospira</taxon>
    </lineage>
</organism>
<evidence type="ECO:0000256" key="9">
    <source>
        <dbReference type="ARBA" id="ARBA00022857"/>
    </source>
</evidence>
<sequence length="467" mass="51152">MSINRFDIIAIGGGPAAQKCAIQATKMGKKAALIEKDPYLGGGCVHWGTIPSKSLQETSRFYRNLRLSNIHGLQTPTSNQLTLQELMHRASTVIEKEEDVTREQMIENRVTTFTGWGKILDPHTVEVTDAGGRKKVYETDYILVATGSSPRRPVNENIPFEEGLVYDSDGLFSIKNMPSSLAVIGAGIIGSEYATIFSQLGIKVHLFDSQDRILGFLDQEISVAMAQYMKNAGIEIHTSRSIQSYQKHADGKSVQLTTDKGETLVVDQVLISRGRVGNVDNLGLETVGVNVNDRKQIIVNENYQTDIQNIYACGDVIGFPSLASVSMYQGAYVAKHIFGGAPHPVDTESFPIGIYTLPEIATIGPSEETLKERGVNYGVGIAKFDTITRAQISGDGDGMVKILYDKPTRRVLGVHIISDKATELIALGQCIVNLKGPIEYFTEHIFNYPTMIGAYKNAAFNAIQKEN</sequence>
<keyword evidence="8 13" id="KW-0274">FAD</keyword>
<feature type="binding site" evidence="13">
    <location>
        <position position="274"/>
    </location>
    <ligand>
        <name>NAD(+)</name>
        <dbReference type="ChEBI" id="CHEBI:57540"/>
    </ligand>
</feature>
<dbReference type="PRINTS" id="PR00411">
    <property type="entry name" value="PNDRDTASEI"/>
</dbReference>
<dbReference type="PANTHER" id="PTHR22912:SF93">
    <property type="entry name" value="SOLUBLE PYRIDINE NUCLEOTIDE TRANSHYDROGENASE"/>
    <property type="match status" value="1"/>
</dbReference>
<name>A0A4R9K8X2_9LEPT</name>
<comment type="cofactor">
    <cofactor evidence="13">
        <name>FAD</name>
        <dbReference type="ChEBI" id="CHEBI:57692"/>
    </cofactor>
    <text evidence="13">Binds 1 FAD per subunit.</text>
</comment>
<dbReference type="Gene3D" id="3.50.50.60">
    <property type="entry name" value="FAD/NAD(P)-binding domain"/>
    <property type="match status" value="2"/>
</dbReference>
<keyword evidence="7" id="KW-0285">Flavoprotein</keyword>
<evidence type="ECO:0000256" key="4">
    <source>
        <dbReference type="ARBA" id="ARBA00012772"/>
    </source>
</evidence>
<comment type="similarity">
    <text evidence="3">Belongs to the class-I pyridine nucleotide-disulfide oxidoreductase family.</text>
</comment>
<keyword evidence="9" id="KW-0521">NADP</keyword>
<evidence type="ECO:0000313" key="16">
    <source>
        <dbReference type="EMBL" id="TGL61946.1"/>
    </source>
</evidence>
<evidence type="ECO:0000256" key="11">
    <source>
        <dbReference type="ARBA" id="ARBA00023027"/>
    </source>
</evidence>
<evidence type="ECO:0000256" key="2">
    <source>
        <dbReference type="ARBA" id="ARBA00004496"/>
    </source>
</evidence>
<dbReference type="EC" id="1.6.1.1" evidence="4"/>
<accession>A0A4R9K8X2</accession>
<feature type="binding site" evidence="13">
    <location>
        <begin position="146"/>
        <end position="148"/>
    </location>
    <ligand>
        <name>FAD</name>
        <dbReference type="ChEBI" id="CHEBI:57692"/>
    </ligand>
</feature>
<feature type="binding site" evidence="13">
    <location>
        <position position="117"/>
    </location>
    <ligand>
        <name>FAD</name>
        <dbReference type="ChEBI" id="CHEBI:57692"/>
    </ligand>
</feature>
<dbReference type="Pfam" id="PF07992">
    <property type="entry name" value="Pyr_redox_2"/>
    <property type="match status" value="1"/>
</dbReference>
<dbReference type="GO" id="GO:0006103">
    <property type="term" value="P:2-oxoglutarate metabolic process"/>
    <property type="evidence" value="ECO:0007669"/>
    <property type="project" value="TreeGrafter"/>
</dbReference>
<feature type="binding site" evidence="13">
    <location>
        <begin position="185"/>
        <end position="192"/>
    </location>
    <ligand>
        <name>NAD(+)</name>
        <dbReference type="ChEBI" id="CHEBI:57540"/>
    </ligand>
</feature>
<dbReference type="InterPro" id="IPR023753">
    <property type="entry name" value="FAD/NAD-binding_dom"/>
</dbReference>
<dbReference type="InterPro" id="IPR004099">
    <property type="entry name" value="Pyr_nucl-diS_OxRdtase_dimer"/>
</dbReference>
<dbReference type="NCBIfam" id="NF003585">
    <property type="entry name" value="PRK05249.1"/>
    <property type="match status" value="1"/>
</dbReference>
<evidence type="ECO:0000256" key="13">
    <source>
        <dbReference type="PIRSR" id="PIRSR000350-3"/>
    </source>
</evidence>
<dbReference type="FunFam" id="3.30.390.30:FF:000001">
    <property type="entry name" value="Dihydrolipoyl dehydrogenase"/>
    <property type="match status" value="1"/>
</dbReference>
<keyword evidence="17" id="KW-1185">Reference proteome</keyword>
<dbReference type="SUPFAM" id="SSF55424">
    <property type="entry name" value="FAD/NAD-linked reductases, dimerisation (C-terminal) domain"/>
    <property type="match status" value="1"/>
</dbReference>
<dbReference type="InterPro" id="IPR050151">
    <property type="entry name" value="Class-I_Pyr_Nuc-Dis_Oxidored"/>
</dbReference>
<dbReference type="GO" id="GO:0005829">
    <property type="term" value="C:cytosol"/>
    <property type="evidence" value="ECO:0007669"/>
    <property type="project" value="TreeGrafter"/>
</dbReference>
<dbReference type="PIRSF" id="PIRSF000350">
    <property type="entry name" value="Mercury_reductase_MerA"/>
    <property type="match status" value="1"/>
</dbReference>
<comment type="subcellular location">
    <subcellularLocation>
        <location evidence="2">Cytoplasm</location>
    </subcellularLocation>
</comment>
<reference evidence="16" key="1">
    <citation type="journal article" date="2019" name="PLoS Negl. Trop. Dis.">
        <title>Revisiting the worldwide diversity of Leptospira species in the environment.</title>
        <authorList>
            <person name="Vincent A.T."/>
            <person name="Schiettekatte O."/>
            <person name="Bourhy P."/>
            <person name="Veyrier F.J."/>
            <person name="Picardeau M."/>
        </authorList>
    </citation>
    <scope>NUCLEOTIDE SEQUENCE [LARGE SCALE GENOMIC DNA]</scope>
    <source>
        <strain evidence="16">201702476</strain>
    </source>
</reference>
<dbReference type="EMBL" id="RQGD01000014">
    <property type="protein sequence ID" value="TGL61946.1"/>
    <property type="molecule type" value="Genomic_DNA"/>
</dbReference>
<evidence type="ECO:0000256" key="6">
    <source>
        <dbReference type="ARBA" id="ARBA00022490"/>
    </source>
</evidence>
<evidence type="ECO:0000256" key="3">
    <source>
        <dbReference type="ARBA" id="ARBA00007532"/>
    </source>
</evidence>
<dbReference type="RefSeq" id="WP_135622734.1">
    <property type="nucleotide sequence ID" value="NZ_RQGD01000014.1"/>
</dbReference>
<keyword evidence="6" id="KW-0963">Cytoplasm</keyword>
<evidence type="ECO:0000259" key="15">
    <source>
        <dbReference type="Pfam" id="PF07992"/>
    </source>
</evidence>
<dbReference type="GO" id="GO:0004148">
    <property type="term" value="F:dihydrolipoyl dehydrogenase (NADH) activity"/>
    <property type="evidence" value="ECO:0007669"/>
    <property type="project" value="TreeGrafter"/>
</dbReference>
<dbReference type="Pfam" id="PF02852">
    <property type="entry name" value="Pyr_redox_dim"/>
    <property type="match status" value="1"/>
</dbReference>
<feature type="binding site" evidence="13">
    <location>
        <position position="315"/>
    </location>
    <ligand>
        <name>FAD</name>
        <dbReference type="ChEBI" id="CHEBI:57692"/>
    </ligand>
</feature>
<comment type="caution">
    <text evidence="16">The sequence shown here is derived from an EMBL/GenBank/DDBJ whole genome shotgun (WGS) entry which is preliminary data.</text>
</comment>